<dbReference type="GO" id="GO:0006367">
    <property type="term" value="P:transcription initiation at RNA polymerase II promoter"/>
    <property type="evidence" value="ECO:0007669"/>
    <property type="project" value="UniProtKB-UniRule"/>
</dbReference>
<dbReference type="PANTHER" id="PTHR12716:SF8">
    <property type="entry name" value="TRANSCRIPTION INITIATION FACTOR IIE SUBUNIT BETA"/>
    <property type="match status" value="1"/>
</dbReference>
<evidence type="ECO:0000256" key="4">
    <source>
        <dbReference type="ARBA" id="ARBA00023163"/>
    </source>
</evidence>
<name>D3B549_HETP5</name>
<keyword evidence="2 7" id="KW-0805">Transcription regulation</keyword>
<dbReference type="EMBL" id="ADBJ01000015">
    <property type="protein sequence ID" value="EFA83414.1"/>
    <property type="molecule type" value="Genomic_DNA"/>
</dbReference>
<dbReference type="PANTHER" id="PTHR12716">
    <property type="entry name" value="TRANSCRIPTION INITIATION FACTOR IIE, BETA SUBUNIT"/>
    <property type="match status" value="1"/>
</dbReference>
<proteinExistence type="inferred from homology"/>
<comment type="caution">
    <text evidence="10">The sequence shown here is derived from an EMBL/GenBank/DDBJ whole genome shotgun (WGS) entry which is preliminary data.</text>
</comment>
<reference evidence="10 11" key="1">
    <citation type="journal article" date="2011" name="Genome Res.">
        <title>Phylogeny-wide analysis of social amoeba genomes highlights ancient origins for complex intercellular communication.</title>
        <authorList>
            <person name="Heidel A.J."/>
            <person name="Lawal H.M."/>
            <person name="Felder M."/>
            <person name="Schilde C."/>
            <person name="Helps N.R."/>
            <person name="Tunggal B."/>
            <person name="Rivero F."/>
            <person name="John U."/>
            <person name="Schleicher M."/>
            <person name="Eichinger L."/>
            <person name="Platzer M."/>
            <person name="Noegel A.A."/>
            <person name="Schaap P."/>
            <person name="Gloeckner G."/>
        </authorList>
    </citation>
    <scope>NUCLEOTIDE SEQUENCE [LARGE SCALE GENOMIC DNA]</scope>
    <source>
        <strain evidence="11">ATCC 26659 / Pp 5 / PN500</strain>
    </source>
</reference>
<feature type="region of interest" description="Disordered" evidence="8">
    <location>
        <begin position="14"/>
        <end position="35"/>
    </location>
</feature>
<comment type="similarity">
    <text evidence="7">Belongs to the TFIIE beta subunit family.</text>
</comment>
<dbReference type="InterPro" id="IPR040501">
    <property type="entry name" value="TFA2_Winged_2"/>
</dbReference>
<keyword evidence="10" id="KW-0648">Protein biosynthesis</keyword>
<dbReference type="InParanoid" id="D3B549"/>
<dbReference type="Pfam" id="PF18121">
    <property type="entry name" value="TFA2_Winged_2"/>
    <property type="match status" value="1"/>
</dbReference>
<evidence type="ECO:0000256" key="1">
    <source>
        <dbReference type="ARBA" id="ARBA00004123"/>
    </source>
</evidence>
<dbReference type="Pfam" id="PF02186">
    <property type="entry name" value="TFIIE_beta"/>
    <property type="match status" value="1"/>
</dbReference>
<keyword evidence="10" id="KW-0396">Initiation factor</keyword>
<keyword evidence="4 7" id="KW-0804">Transcription</keyword>
<gene>
    <name evidence="10" type="primary">gtf2e2</name>
    <name evidence="10" type="ORF">PPL_03560</name>
</gene>
<evidence type="ECO:0000256" key="5">
    <source>
        <dbReference type="ARBA" id="ARBA00023242"/>
    </source>
</evidence>
<evidence type="ECO:0000259" key="9">
    <source>
        <dbReference type="PROSITE" id="PS51351"/>
    </source>
</evidence>
<dbReference type="STRING" id="670386.D3B549"/>
<comment type="subcellular location">
    <subcellularLocation>
        <location evidence="1 7">Nucleus</location>
    </subcellularLocation>
</comment>
<dbReference type="OMA" id="QQEKCQA"/>
<dbReference type="InterPro" id="IPR016656">
    <property type="entry name" value="TFIIE-bsu"/>
</dbReference>
<feature type="compositionally biased region" description="Basic and acidic residues" evidence="8">
    <location>
        <begin position="14"/>
        <end position="24"/>
    </location>
</feature>
<keyword evidence="3 7" id="KW-0238">DNA-binding</keyword>
<evidence type="ECO:0000256" key="8">
    <source>
        <dbReference type="SAM" id="MobiDB-lite"/>
    </source>
</evidence>
<dbReference type="AlphaFoldDB" id="D3B549"/>
<comment type="subunit">
    <text evidence="7">Tetramer of two alpha and two beta chains.</text>
</comment>
<dbReference type="GO" id="GO:0001097">
    <property type="term" value="F:TFIIH-class transcription factor complex binding"/>
    <property type="evidence" value="ECO:0007669"/>
    <property type="project" value="TreeGrafter"/>
</dbReference>
<dbReference type="GO" id="GO:0003677">
    <property type="term" value="F:DNA binding"/>
    <property type="evidence" value="ECO:0007669"/>
    <property type="project" value="UniProtKB-UniRule"/>
</dbReference>
<accession>D3B549</accession>
<feature type="domain" description="TFIIE beta" evidence="9">
    <location>
        <begin position="49"/>
        <end position="125"/>
    </location>
</feature>
<evidence type="ECO:0000256" key="3">
    <source>
        <dbReference type="ARBA" id="ARBA00023125"/>
    </source>
</evidence>
<evidence type="ECO:0000256" key="7">
    <source>
        <dbReference type="PIRNR" id="PIRNR016398"/>
    </source>
</evidence>
<keyword evidence="11" id="KW-1185">Reference proteome</keyword>
<evidence type="ECO:0000313" key="11">
    <source>
        <dbReference type="Proteomes" id="UP000001396"/>
    </source>
</evidence>
<protein>
    <recommendedName>
        <fullName evidence="7">Transcription initiation factor IIE subunit beta</fullName>
    </recommendedName>
</protein>
<evidence type="ECO:0000313" key="10">
    <source>
        <dbReference type="EMBL" id="EFA83414.1"/>
    </source>
</evidence>
<organism evidence="10 11">
    <name type="scientific">Heterostelium pallidum (strain ATCC 26659 / Pp 5 / PN500)</name>
    <name type="common">Cellular slime mold</name>
    <name type="synonym">Polysphondylium pallidum</name>
    <dbReference type="NCBI Taxonomy" id="670386"/>
    <lineage>
        <taxon>Eukaryota</taxon>
        <taxon>Amoebozoa</taxon>
        <taxon>Evosea</taxon>
        <taxon>Eumycetozoa</taxon>
        <taxon>Dictyostelia</taxon>
        <taxon>Acytosteliales</taxon>
        <taxon>Acytosteliaceae</taxon>
        <taxon>Heterostelium</taxon>
    </lineage>
</organism>
<evidence type="ECO:0000256" key="6">
    <source>
        <dbReference type="ARBA" id="ARBA00025581"/>
    </source>
</evidence>
<dbReference type="RefSeq" id="XP_020435531.1">
    <property type="nucleotide sequence ID" value="XM_020574489.1"/>
</dbReference>
<dbReference type="PROSITE" id="PS51351">
    <property type="entry name" value="TFIIE_BETA_C"/>
    <property type="match status" value="1"/>
</dbReference>
<dbReference type="GO" id="GO:0005673">
    <property type="term" value="C:transcription factor TFIIE complex"/>
    <property type="evidence" value="ECO:0007669"/>
    <property type="project" value="UniProtKB-UniRule"/>
</dbReference>
<sequence>MDTKSLHLRALENLEKHKKQDEAKPSFLSSHKRPISNSLASKPMYLSTTIAMQNKNKPSITRMVYDIVNHLKSLEGSYITFEELRDSTGHEIYGNQELIDQLKTNIKVEFLNDTTLCYKPLHNVKDDRGILELLSKHPYGIMLSDLKESYLAVEQDVKKLKDSKEIYAVRNSESNSEMLFYSDEKYRIPCSSDLVDLWKSVVMPKEVDLEQTMKDAGLSMVESSEAAKTIQAKKVEKKDKKRRITKVTNSHIADFDPNA</sequence>
<evidence type="ECO:0000256" key="2">
    <source>
        <dbReference type="ARBA" id="ARBA00023015"/>
    </source>
</evidence>
<dbReference type="GeneID" id="31359047"/>
<dbReference type="PIRSF" id="PIRSF016398">
    <property type="entry name" value="TFIIE-beta"/>
    <property type="match status" value="1"/>
</dbReference>
<keyword evidence="5 7" id="KW-0539">Nucleus</keyword>
<comment type="function">
    <text evidence="6 7">Recruits TFIIH to the initiation complex and stimulates the RNA polymerase II C-terminal domain kinase and DNA-dependent ATPase activities of TFIIH. Both TFIIH and TFIIE are required for promoter clearance by RNA polymerase.</text>
</comment>
<dbReference type="GO" id="GO:0003743">
    <property type="term" value="F:translation initiation factor activity"/>
    <property type="evidence" value="ECO:0007669"/>
    <property type="project" value="UniProtKB-KW"/>
</dbReference>
<dbReference type="Proteomes" id="UP000001396">
    <property type="component" value="Unassembled WGS sequence"/>
</dbReference>
<dbReference type="FunCoup" id="D3B549">
    <property type="interactions" value="231"/>
</dbReference>
<feature type="region of interest" description="Disordered" evidence="8">
    <location>
        <begin position="240"/>
        <end position="259"/>
    </location>
</feature>
<dbReference type="InterPro" id="IPR003166">
    <property type="entry name" value="TFIIE_bsu_DNA-bd"/>
</dbReference>